<dbReference type="InterPro" id="IPR002110">
    <property type="entry name" value="Ankyrin_rpt"/>
</dbReference>
<feature type="repeat" description="ANK" evidence="3">
    <location>
        <begin position="187"/>
        <end position="220"/>
    </location>
</feature>
<dbReference type="Pfam" id="PF00023">
    <property type="entry name" value="Ank"/>
    <property type="match status" value="1"/>
</dbReference>
<proteinExistence type="predicted"/>
<evidence type="ECO:0008006" key="7">
    <source>
        <dbReference type="Google" id="ProtNLM"/>
    </source>
</evidence>
<feature type="region of interest" description="Disordered" evidence="4">
    <location>
        <begin position="1"/>
        <end position="54"/>
    </location>
</feature>
<keyword evidence="2 3" id="KW-0040">ANK repeat</keyword>
<feature type="non-terminal residue" evidence="5">
    <location>
        <position position="235"/>
    </location>
</feature>
<evidence type="ECO:0000256" key="2">
    <source>
        <dbReference type="ARBA" id="ARBA00023043"/>
    </source>
</evidence>
<keyword evidence="6" id="KW-1185">Reference proteome</keyword>
<keyword evidence="1" id="KW-0677">Repeat</keyword>
<evidence type="ECO:0000313" key="6">
    <source>
        <dbReference type="Proteomes" id="UP000054498"/>
    </source>
</evidence>
<gene>
    <name evidence="5" type="ORF">MNEG_0642</name>
</gene>
<dbReference type="EMBL" id="KK100274">
    <property type="protein sequence ID" value="KIZ07298.1"/>
    <property type="molecule type" value="Genomic_DNA"/>
</dbReference>
<dbReference type="Pfam" id="PF13637">
    <property type="entry name" value="Ank_4"/>
    <property type="match status" value="1"/>
</dbReference>
<evidence type="ECO:0000256" key="1">
    <source>
        <dbReference type="ARBA" id="ARBA00022737"/>
    </source>
</evidence>
<dbReference type="PANTHER" id="PTHR24171:SF9">
    <property type="entry name" value="ANKYRIN REPEAT DOMAIN-CONTAINING PROTEIN 39"/>
    <property type="match status" value="1"/>
</dbReference>
<dbReference type="InterPro" id="IPR036770">
    <property type="entry name" value="Ankyrin_rpt-contain_sf"/>
</dbReference>
<organism evidence="5 6">
    <name type="scientific">Monoraphidium neglectum</name>
    <dbReference type="NCBI Taxonomy" id="145388"/>
    <lineage>
        <taxon>Eukaryota</taxon>
        <taxon>Viridiplantae</taxon>
        <taxon>Chlorophyta</taxon>
        <taxon>core chlorophytes</taxon>
        <taxon>Chlorophyceae</taxon>
        <taxon>CS clade</taxon>
        <taxon>Sphaeropleales</taxon>
        <taxon>Selenastraceae</taxon>
        <taxon>Monoraphidium</taxon>
    </lineage>
</organism>
<dbReference type="OrthoDB" id="10064100at2759"/>
<dbReference type="STRING" id="145388.A0A0D2KAL6"/>
<dbReference type="SMART" id="SM00248">
    <property type="entry name" value="ANK"/>
    <property type="match status" value="2"/>
</dbReference>
<name>A0A0D2KAL6_9CHLO</name>
<dbReference type="GeneID" id="25726760"/>
<dbReference type="RefSeq" id="XP_013906317.1">
    <property type="nucleotide sequence ID" value="XM_014050863.1"/>
</dbReference>
<evidence type="ECO:0000256" key="4">
    <source>
        <dbReference type="SAM" id="MobiDB-lite"/>
    </source>
</evidence>
<dbReference type="PROSITE" id="PS50297">
    <property type="entry name" value="ANK_REP_REGION"/>
    <property type="match status" value="2"/>
</dbReference>
<accession>A0A0D2KAL6</accession>
<evidence type="ECO:0000256" key="3">
    <source>
        <dbReference type="PROSITE-ProRule" id="PRU00023"/>
    </source>
</evidence>
<dbReference type="AlphaFoldDB" id="A0A0D2KAL6"/>
<feature type="non-terminal residue" evidence="5">
    <location>
        <position position="1"/>
    </location>
</feature>
<dbReference type="Proteomes" id="UP000054498">
    <property type="component" value="Unassembled WGS sequence"/>
</dbReference>
<feature type="repeat" description="ANK" evidence="3">
    <location>
        <begin position="68"/>
        <end position="100"/>
    </location>
</feature>
<dbReference type="SUPFAM" id="SSF48403">
    <property type="entry name" value="Ankyrin repeat"/>
    <property type="match status" value="1"/>
</dbReference>
<dbReference type="KEGG" id="mng:MNEG_0642"/>
<dbReference type="PANTHER" id="PTHR24171">
    <property type="entry name" value="ANKYRIN REPEAT DOMAIN-CONTAINING PROTEIN 39-RELATED"/>
    <property type="match status" value="1"/>
</dbReference>
<protein>
    <recommendedName>
        <fullName evidence="7">ANK_REP_REGION domain-containing protein</fullName>
    </recommendedName>
</protein>
<dbReference type="PROSITE" id="PS50088">
    <property type="entry name" value="ANK_REPEAT"/>
    <property type="match status" value="2"/>
</dbReference>
<evidence type="ECO:0000313" key="5">
    <source>
        <dbReference type="EMBL" id="KIZ07298.1"/>
    </source>
</evidence>
<reference evidence="5 6" key="1">
    <citation type="journal article" date="2013" name="BMC Genomics">
        <title>Reconstruction of the lipid metabolism for the microalga Monoraphidium neglectum from its genome sequence reveals characteristics suitable for biofuel production.</title>
        <authorList>
            <person name="Bogen C."/>
            <person name="Al-Dilaimi A."/>
            <person name="Albersmeier A."/>
            <person name="Wichmann J."/>
            <person name="Grundmann M."/>
            <person name="Rupp O."/>
            <person name="Lauersen K.J."/>
            <person name="Blifernez-Klassen O."/>
            <person name="Kalinowski J."/>
            <person name="Goesmann A."/>
            <person name="Mussgnug J.H."/>
            <person name="Kruse O."/>
        </authorList>
    </citation>
    <scope>NUCLEOTIDE SEQUENCE [LARGE SCALE GENOMIC DNA]</scope>
    <source>
        <strain evidence="5 6">SAG 48.87</strain>
    </source>
</reference>
<sequence>AQDTAASCWIPKASSSDSTDHNAKVAAAAVGHQDDEMHSQGDATNSRRAGKVSRRSSVGVLLDASHPQGVSPVHVAAAAGRADVIERLMLIGCDPNQRSWIDLPLSEALQGALSGDCVANIKGLSTGSSGDSHASGRFSMISSDGSGRGCGAFPGSVETQPVPCPLLLPADALHGDALLSGGVPLAAGVTPLQVAAAAGHVAAVEALLCASGTDVNSRTAQGLTALHLAAHFGHA</sequence>
<dbReference type="Gene3D" id="1.25.40.20">
    <property type="entry name" value="Ankyrin repeat-containing domain"/>
    <property type="match status" value="2"/>
</dbReference>